<sequence length="204" mass="22988">MTKANTNGTNDVHTADGTSSVTGYTREEFMFDRENIKEKLNKMYYLIDLKEWDYIKNDCFSPNPIPVDFTTVFGGESVVVSAEDIANTWKPRVENLDCSQHCLINLHTTLDPPGSPNVPMTAKAASSGIVHMQKSNFGVSGGSNFHIACRYEWDLERGEPDCDGNPWRISKISCYRVWAEGNEFLMHVNVMCDDSTKKPLMIPH</sequence>
<reference evidence="2 3" key="1">
    <citation type="journal article" date="2013" name="PLoS Genet.">
        <title>Genomic mechanisms accounting for the adaptation to parasitism in nematode-trapping fungi.</title>
        <authorList>
            <person name="Meerupati T."/>
            <person name="Andersson K.M."/>
            <person name="Friman E."/>
            <person name="Kumar D."/>
            <person name="Tunlid A."/>
            <person name="Ahren D."/>
        </authorList>
    </citation>
    <scope>NUCLEOTIDE SEQUENCE [LARGE SCALE GENOMIC DNA]</scope>
    <source>
        <strain evidence="2 3">CBS 200.50</strain>
    </source>
</reference>
<dbReference type="SUPFAM" id="SSF54427">
    <property type="entry name" value="NTF2-like"/>
    <property type="match status" value="1"/>
</dbReference>
<protein>
    <recommendedName>
        <fullName evidence="1">SnoaL-like domain-containing protein</fullName>
    </recommendedName>
</protein>
<dbReference type="AlphaFoldDB" id="S8BI82"/>
<dbReference type="InterPro" id="IPR032710">
    <property type="entry name" value="NTF2-like_dom_sf"/>
</dbReference>
<evidence type="ECO:0000313" key="3">
    <source>
        <dbReference type="Proteomes" id="UP000015100"/>
    </source>
</evidence>
<dbReference type="InterPro" id="IPR037401">
    <property type="entry name" value="SnoaL-like"/>
</dbReference>
<organism evidence="2 3">
    <name type="scientific">Dactylellina haptotyla (strain CBS 200.50)</name>
    <name type="common">Nematode-trapping fungus</name>
    <name type="synonym">Monacrosporium haptotylum</name>
    <dbReference type="NCBI Taxonomy" id="1284197"/>
    <lineage>
        <taxon>Eukaryota</taxon>
        <taxon>Fungi</taxon>
        <taxon>Dikarya</taxon>
        <taxon>Ascomycota</taxon>
        <taxon>Pezizomycotina</taxon>
        <taxon>Orbiliomycetes</taxon>
        <taxon>Orbiliales</taxon>
        <taxon>Orbiliaceae</taxon>
        <taxon>Dactylellina</taxon>
    </lineage>
</organism>
<accession>S8BI82</accession>
<dbReference type="Gene3D" id="3.10.450.50">
    <property type="match status" value="1"/>
</dbReference>
<proteinExistence type="predicted"/>
<name>S8BI82_DACHA</name>
<dbReference type="HOGENOM" id="CLU_106738_4_0_1"/>
<dbReference type="eggNOG" id="ENOG502SUCF">
    <property type="taxonomic scope" value="Eukaryota"/>
</dbReference>
<reference evidence="3" key="2">
    <citation type="submission" date="2013-04" db="EMBL/GenBank/DDBJ databases">
        <title>Genomic mechanisms accounting for the adaptation to parasitism in nematode-trapping fungi.</title>
        <authorList>
            <person name="Ahren D.G."/>
        </authorList>
    </citation>
    <scope>NUCLEOTIDE SEQUENCE [LARGE SCALE GENOMIC DNA]</scope>
    <source>
        <strain evidence="3">CBS 200.50</strain>
    </source>
</reference>
<dbReference type="OrthoDB" id="5208229at2759"/>
<feature type="domain" description="SnoaL-like" evidence="1">
    <location>
        <begin position="32"/>
        <end position="171"/>
    </location>
</feature>
<dbReference type="Proteomes" id="UP000015100">
    <property type="component" value="Unassembled WGS sequence"/>
</dbReference>
<keyword evidence="3" id="KW-1185">Reference proteome</keyword>
<comment type="caution">
    <text evidence="2">The sequence shown here is derived from an EMBL/GenBank/DDBJ whole genome shotgun (WGS) entry which is preliminary data.</text>
</comment>
<dbReference type="EMBL" id="AQGS01000512">
    <property type="protein sequence ID" value="EPS39008.1"/>
    <property type="molecule type" value="Genomic_DNA"/>
</dbReference>
<dbReference type="Pfam" id="PF13577">
    <property type="entry name" value="SnoaL_4"/>
    <property type="match status" value="1"/>
</dbReference>
<evidence type="ECO:0000259" key="1">
    <source>
        <dbReference type="Pfam" id="PF13577"/>
    </source>
</evidence>
<gene>
    <name evidence="2" type="ORF">H072_7229</name>
</gene>
<evidence type="ECO:0000313" key="2">
    <source>
        <dbReference type="EMBL" id="EPS39008.1"/>
    </source>
</evidence>